<dbReference type="InterPro" id="IPR014163">
    <property type="entry name" value="Tol-Pal_TolQ"/>
</dbReference>
<keyword evidence="3 10" id="KW-1003">Cell membrane</keyword>
<evidence type="ECO:0000256" key="7">
    <source>
        <dbReference type="ARBA" id="ARBA00022989"/>
    </source>
</evidence>
<dbReference type="AlphaFoldDB" id="A0AA52H891"/>
<reference evidence="12" key="1">
    <citation type="submission" date="2023-04" db="EMBL/GenBank/DDBJ databases">
        <title>Complete genome sequence of Temperatibacter marinus.</title>
        <authorList>
            <person name="Rong J.-C."/>
            <person name="Yi M.-L."/>
            <person name="Zhao Q."/>
        </authorList>
    </citation>
    <scope>NUCLEOTIDE SEQUENCE</scope>
    <source>
        <strain evidence="12">NBRC 110045</strain>
    </source>
</reference>
<keyword evidence="7 10" id="KW-1133">Transmembrane helix</keyword>
<evidence type="ECO:0000313" key="12">
    <source>
        <dbReference type="EMBL" id="WND01881.1"/>
    </source>
</evidence>
<evidence type="ECO:0000256" key="10">
    <source>
        <dbReference type="HAMAP-Rule" id="MF_02202"/>
    </source>
</evidence>
<keyword evidence="5 10" id="KW-0132">Cell division</keyword>
<feature type="transmembrane region" description="Helical" evidence="10">
    <location>
        <begin position="194"/>
        <end position="216"/>
    </location>
</feature>
<dbReference type="HAMAP" id="MF_02202">
    <property type="entry name" value="TolQ"/>
    <property type="match status" value="1"/>
</dbReference>
<evidence type="ECO:0000256" key="5">
    <source>
        <dbReference type="ARBA" id="ARBA00022618"/>
    </source>
</evidence>
<keyword evidence="9 10" id="KW-0131">Cell cycle</keyword>
<dbReference type="GO" id="GO:0017038">
    <property type="term" value="P:protein import"/>
    <property type="evidence" value="ECO:0007669"/>
    <property type="project" value="TreeGrafter"/>
</dbReference>
<gene>
    <name evidence="10 12" type="primary">tolQ</name>
    <name evidence="12" type="ORF">QGN29_09990</name>
</gene>
<feature type="transmembrane region" description="Helical" evidence="10">
    <location>
        <begin position="151"/>
        <end position="174"/>
    </location>
</feature>
<dbReference type="GO" id="GO:0043213">
    <property type="term" value="P:bacteriocin transport"/>
    <property type="evidence" value="ECO:0007669"/>
    <property type="project" value="InterPro"/>
</dbReference>
<evidence type="ECO:0000313" key="13">
    <source>
        <dbReference type="Proteomes" id="UP001268683"/>
    </source>
</evidence>
<dbReference type="PANTHER" id="PTHR30625:SF3">
    <property type="entry name" value="TOL-PAL SYSTEM PROTEIN TOLQ"/>
    <property type="match status" value="1"/>
</dbReference>
<keyword evidence="13" id="KW-1185">Reference proteome</keyword>
<dbReference type="KEGG" id="tmk:QGN29_09990"/>
<dbReference type="InterPro" id="IPR002898">
    <property type="entry name" value="MotA_ExbB_proton_chnl"/>
</dbReference>
<dbReference type="NCBIfam" id="TIGR02796">
    <property type="entry name" value="tolQ"/>
    <property type="match status" value="1"/>
</dbReference>
<evidence type="ECO:0000256" key="3">
    <source>
        <dbReference type="ARBA" id="ARBA00022475"/>
    </source>
</evidence>
<evidence type="ECO:0000256" key="6">
    <source>
        <dbReference type="ARBA" id="ARBA00022692"/>
    </source>
</evidence>
<evidence type="ECO:0000256" key="4">
    <source>
        <dbReference type="ARBA" id="ARBA00022519"/>
    </source>
</evidence>
<dbReference type="EMBL" id="CP123872">
    <property type="protein sequence ID" value="WND01881.1"/>
    <property type="molecule type" value="Genomic_DNA"/>
</dbReference>
<protein>
    <recommendedName>
        <fullName evidence="10">Tol-Pal system protein TolQ</fullName>
    </recommendedName>
</protein>
<dbReference type="Proteomes" id="UP001268683">
    <property type="component" value="Chromosome"/>
</dbReference>
<keyword evidence="6 10" id="KW-0812">Transmembrane</keyword>
<keyword evidence="8 10" id="KW-0472">Membrane</keyword>
<dbReference type="InterPro" id="IPR050790">
    <property type="entry name" value="ExbB/TolQ_transport"/>
</dbReference>
<comment type="similarity">
    <text evidence="2 10">Belongs to the ExbB/TolQ family.</text>
</comment>
<evidence type="ECO:0000256" key="2">
    <source>
        <dbReference type="ARBA" id="ARBA00010442"/>
    </source>
</evidence>
<accession>A0AA52H891</accession>
<comment type="subcellular location">
    <subcellularLocation>
        <location evidence="10">Cell inner membrane</location>
        <topology evidence="10">Multi-pass membrane protein</topology>
    </subcellularLocation>
    <subcellularLocation>
        <location evidence="1">Cell membrane</location>
        <topology evidence="1">Multi-pass membrane protein</topology>
    </subcellularLocation>
</comment>
<dbReference type="GO" id="GO:0005886">
    <property type="term" value="C:plasma membrane"/>
    <property type="evidence" value="ECO:0007669"/>
    <property type="project" value="UniProtKB-SubCell"/>
</dbReference>
<feature type="transmembrane region" description="Helical" evidence="10">
    <location>
        <begin position="39"/>
        <end position="63"/>
    </location>
</feature>
<feature type="domain" description="MotA/TolQ/ExbB proton channel" evidence="11">
    <location>
        <begin position="100"/>
        <end position="230"/>
    </location>
</feature>
<dbReference type="GO" id="GO:0051301">
    <property type="term" value="P:cell division"/>
    <property type="evidence" value="ECO:0007669"/>
    <property type="project" value="UniProtKB-UniRule"/>
</dbReference>
<keyword evidence="4 10" id="KW-0997">Cell inner membrane</keyword>
<sequence>MNGIMALAMQATNQALEAETLAGSKTDFTFWSMFAEADIVVQLVMIMLIASSVWGWSIIYNTWQRVKDARQKSDDFEDDFWSGQSLDALHERLRTNPDHPMAAVFVTAMREWQRSMSGNRSNVDKLTIQDRINKVMHVTTTREMERLEGQVGYLATIGSAAPFVGLFGTVWGIMNAFTAIAQSSDTSLASIGGPIAEALLATALGLVAAIPAVIAYNKLSTDLGRYAARVEGFSDEFSAILSRQLDERE</sequence>
<proteinExistence type="inferred from homology"/>
<comment type="subunit">
    <text evidence="10">The Tol-Pal system is composed of five core proteins: the inner membrane proteins TolA, TolQ and TolR, the periplasmic protein TolB and the outer membrane protein Pal. They form a network linking the inner and outer membranes and the peptidoglycan layer.</text>
</comment>
<comment type="function">
    <text evidence="10">Part of the Tol-Pal system, which plays a role in outer membrane invagination during cell division and is important for maintaining outer membrane integrity.</text>
</comment>
<dbReference type="Pfam" id="PF01618">
    <property type="entry name" value="MotA_ExbB"/>
    <property type="match status" value="1"/>
</dbReference>
<evidence type="ECO:0000256" key="1">
    <source>
        <dbReference type="ARBA" id="ARBA00004651"/>
    </source>
</evidence>
<name>A0AA52H891_9PROT</name>
<organism evidence="12 13">
    <name type="scientific">Temperatibacter marinus</name>
    <dbReference type="NCBI Taxonomy" id="1456591"/>
    <lineage>
        <taxon>Bacteria</taxon>
        <taxon>Pseudomonadati</taxon>
        <taxon>Pseudomonadota</taxon>
        <taxon>Alphaproteobacteria</taxon>
        <taxon>Kordiimonadales</taxon>
        <taxon>Temperatibacteraceae</taxon>
        <taxon>Temperatibacter</taxon>
    </lineage>
</organism>
<evidence type="ECO:0000259" key="11">
    <source>
        <dbReference type="Pfam" id="PF01618"/>
    </source>
</evidence>
<evidence type="ECO:0000256" key="8">
    <source>
        <dbReference type="ARBA" id="ARBA00023136"/>
    </source>
</evidence>
<evidence type="ECO:0000256" key="9">
    <source>
        <dbReference type="ARBA" id="ARBA00023306"/>
    </source>
</evidence>
<dbReference type="PANTHER" id="PTHR30625">
    <property type="entry name" value="PROTEIN TOLQ"/>
    <property type="match status" value="1"/>
</dbReference>
<dbReference type="RefSeq" id="WP_310797711.1">
    <property type="nucleotide sequence ID" value="NZ_CP123872.1"/>
</dbReference>